<dbReference type="EMBL" id="RBNJ01010942">
    <property type="protein sequence ID" value="RUS26234.1"/>
    <property type="molecule type" value="Genomic_DNA"/>
</dbReference>
<evidence type="ECO:0000256" key="2">
    <source>
        <dbReference type="ARBA" id="ARBA00022603"/>
    </source>
</evidence>
<evidence type="ECO:0000256" key="1">
    <source>
        <dbReference type="ARBA" id="ARBA00008361"/>
    </source>
</evidence>
<dbReference type="InterPro" id="IPR029063">
    <property type="entry name" value="SAM-dependent_MTases_sf"/>
</dbReference>
<keyword evidence="7" id="KW-1185">Reference proteome</keyword>
<protein>
    <submittedName>
        <fullName evidence="6">S-adenosyl-L-methionine-dependent methyltransferase</fullName>
    </submittedName>
</protein>
<dbReference type="SUPFAM" id="SSF53335">
    <property type="entry name" value="S-adenosyl-L-methionine-dependent methyltransferases"/>
    <property type="match status" value="1"/>
</dbReference>
<dbReference type="GO" id="GO:0008757">
    <property type="term" value="F:S-adenosylmethionine-dependent methyltransferase activity"/>
    <property type="evidence" value="ECO:0007669"/>
    <property type="project" value="InterPro"/>
</dbReference>
<keyword evidence="2 6" id="KW-0489">Methyltransferase</keyword>
<gene>
    <name evidence="6" type="ORF">BC938DRAFT_471039</name>
</gene>
<reference evidence="6 7" key="1">
    <citation type="journal article" date="2018" name="New Phytol.">
        <title>Phylogenomics of Endogonaceae and evolution of mycorrhizas within Mucoromycota.</title>
        <authorList>
            <person name="Chang Y."/>
            <person name="Desiro A."/>
            <person name="Na H."/>
            <person name="Sandor L."/>
            <person name="Lipzen A."/>
            <person name="Clum A."/>
            <person name="Barry K."/>
            <person name="Grigoriev I.V."/>
            <person name="Martin F.M."/>
            <person name="Stajich J.E."/>
            <person name="Smith M.E."/>
            <person name="Bonito G."/>
            <person name="Spatafora J.W."/>
        </authorList>
    </citation>
    <scope>NUCLEOTIDE SEQUENCE [LARGE SCALE GENOMIC DNA]</scope>
    <source>
        <strain evidence="6 7">AD002</strain>
    </source>
</reference>
<feature type="compositionally biased region" description="Basic and acidic residues" evidence="4">
    <location>
        <begin position="325"/>
        <end position="340"/>
    </location>
</feature>
<evidence type="ECO:0000313" key="7">
    <source>
        <dbReference type="Proteomes" id="UP000274822"/>
    </source>
</evidence>
<dbReference type="Gene3D" id="3.40.50.150">
    <property type="entry name" value="Vaccinia Virus protein VP39"/>
    <property type="match status" value="1"/>
</dbReference>
<feature type="compositionally biased region" description="Basic and acidic residues" evidence="4">
    <location>
        <begin position="374"/>
        <end position="391"/>
    </location>
</feature>
<sequence length="398" mass="43350">MSLENEPAPPPAAVQKPAQEQLLAMKGETHGLSKVLDKRRDLRWIVEEAGGTGVEEVSFSGVICRHDSRLHEAAFGILGVKRPLHNLILSTLSHQAIDVAVGTGDASLALAPHVRHITTLDSSSSTVSSASSHPNVTHLAHLTMPTLPFPPMHADLVLSRYATHNFSSALSSAHEYHRVLKVGGRLILVDVVSPESDDFAAFLDEVGTARDPGYVRARRLSEWIGALEEAGFDGLEFPHVFDAEIRVPVGGGERARKMEGVLEKTGEDVREYFDVERKIDGEWGFKIPMAMIVATAVERAEKKAPVEQGTVAEEEAATAKQTEPVVEKEAVAEEQPKTEDIVTTEEAVMEKEPVMEAQAKVEENEALVEREALTVEQSKTEEGAITEKEKQVVAVAEE</sequence>
<organism evidence="6 7">
    <name type="scientific">Jimgerdemannia flammicorona</name>
    <dbReference type="NCBI Taxonomy" id="994334"/>
    <lineage>
        <taxon>Eukaryota</taxon>
        <taxon>Fungi</taxon>
        <taxon>Fungi incertae sedis</taxon>
        <taxon>Mucoromycota</taxon>
        <taxon>Mucoromycotina</taxon>
        <taxon>Endogonomycetes</taxon>
        <taxon>Endogonales</taxon>
        <taxon>Endogonaceae</taxon>
        <taxon>Jimgerdemannia</taxon>
    </lineage>
</organism>
<accession>A0A433Q8X8</accession>
<dbReference type="AlphaFoldDB" id="A0A433Q8X8"/>
<dbReference type="PANTHER" id="PTHR44942">
    <property type="entry name" value="METHYLTRANSF_11 DOMAIN-CONTAINING PROTEIN"/>
    <property type="match status" value="1"/>
</dbReference>
<feature type="region of interest" description="Disordered" evidence="4">
    <location>
        <begin position="374"/>
        <end position="398"/>
    </location>
</feature>
<evidence type="ECO:0000259" key="5">
    <source>
        <dbReference type="Pfam" id="PF08241"/>
    </source>
</evidence>
<name>A0A433Q8X8_9FUNG</name>
<dbReference type="PANTHER" id="PTHR44942:SF4">
    <property type="entry name" value="METHYLTRANSFERASE TYPE 11 DOMAIN-CONTAINING PROTEIN"/>
    <property type="match status" value="1"/>
</dbReference>
<comment type="similarity">
    <text evidence="1">Belongs to the methyltransferase superfamily.</text>
</comment>
<dbReference type="GO" id="GO:0032259">
    <property type="term" value="P:methylation"/>
    <property type="evidence" value="ECO:0007669"/>
    <property type="project" value="UniProtKB-KW"/>
</dbReference>
<dbReference type="CDD" id="cd02440">
    <property type="entry name" value="AdoMet_MTases"/>
    <property type="match status" value="1"/>
</dbReference>
<dbReference type="Proteomes" id="UP000274822">
    <property type="component" value="Unassembled WGS sequence"/>
</dbReference>
<dbReference type="Pfam" id="PF08241">
    <property type="entry name" value="Methyltransf_11"/>
    <property type="match status" value="1"/>
</dbReference>
<dbReference type="InterPro" id="IPR013216">
    <property type="entry name" value="Methyltransf_11"/>
</dbReference>
<dbReference type="InterPro" id="IPR051052">
    <property type="entry name" value="Diverse_substrate_MTase"/>
</dbReference>
<feature type="region of interest" description="Disordered" evidence="4">
    <location>
        <begin position="306"/>
        <end position="340"/>
    </location>
</feature>
<evidence type="ECO:0000256" key="3">
    <source>
        <dbReference type="ARBA" id="ARBA00022679"/>
    </source>
</evidence>
<feature type="domain" description="Methyltransferase type 11" evidence="5">
    <location>
        <begin position="98"/>
        <end position="188"/>
    </location>
</feature>
<evidence type="ECO:0000256" key="4">
    <source>
        <dbReference type="SAM" id="MobiDB-lite"/>
    </source>
</evidence>
<comment type="caution">
    <text evidence="6">The sequence shown here is derived from an EMBL/GenBank/DDBJ whole genome shotgun (WGS) entry which is preliminary data.</text>
</comment>
<proteinExistence type="inferred from homology"/>
<keyword evidence="3 6" id="KW-0808">Transferase</keyword>
<evidence type="ECO:0000313" key="6">
    <source>
        <dbReference type="EMBL" id="RUS26234.1"/>
    </source>
</evidence>